<evidence type="ECO:0000256" key="1">
    <source>
        <dbReference type="SAM" id="SignalP"/>
    </source>
</evidence>
<gene>
    <name evidence="2" type="ORF">D0Z08_07245</name>
</gene>
<evidence type="ECO:0000313" key="3">
    <source>
        <dbReference type="Proteomes" id="UP000283644"/>
    </source>
</evidence>
<protein>
    <recommendedName>
        <fullName evidence="4">Secreted protein</fullName>
    </recommendedName>
</protein>
<feature type="signal peptide" evidence="1">
    <location>
        <begin position="1"/>
        <end position="25"/>
    </location>
</feature>
<keyword evidence="3" id="KW-1185">Reference proteome</keyword>
<dbReference type="AlphaFoldDB" id="A0A417Y5T4"/>
<name>A0A417Y5T4_9ACTN</name>
<keyword evidence="1" id="KW-0732">Signal</keyword>
<dbReference type="EMBL" id="QXGH01000011">
    <property type="protein sequence ID" value="RHW28062.1"/>
    <property type="molecule type" value="Genomic_DNA"/>
</dbReference>
<organism evidence="2 3">
    <name type="scientific">Nocardioides immobilis</name>
    <dbReference type="NCBI Taxonomy" id="2049295"/>
    <lineage>
        <taxon>Bacteria</taxon>
        <taxon>Bacillati</taxon>
        <taxon>Actinomycetota</taxon>
        <taxon>Actinomycetes</taxon>
        <taxon>Propionibacteriales</taxon>
        <taxon>Nocardioidaceae</taxon>
        <taxon>Nocardioides</taxon>
    </lineage>
</organism>
<feature type="chain" id="PRO_5019098545" description="Secreted protein" evidence="1">
    <location>
        <begin position="26"/>
        <end position="156"/>
    </location>
</feature>
<proteinExistence type="predicted"/>
<dbReference type="Proteomes" id="UP000283644">
    <property type="component" value="Unassembled WGS sequence"/>
</dbReference>
<accession>A0A417Y5T4</accession>
<sequence length="156" mass="17091">MTRVMRWVAGAVCALAVLVSPHVGRAEPTGNYRPDLPPDTIALGCYPLPDGLTLDFPYQVRSDGDLDGKRHLVLHWDELDEAEVRERLDAALDRAGLPRRAASVTPLENLPPDSIVRGTVELELPVVKLASDDPDCLNPRTTKRFPADWAPSTAYG</sequence>
<evidence type="ECO:0000313" key="2">
    <source>
        <dbReference type="EMBL" id="RHW28062.1"/>
    </source>
</evidence>
<evidence type="ECO:0008006" key="4">
    <source>
        <dbReference type="Google" id="ProtNLM"/>
    </source>
</evidence>
<reference evidence="2 3" key="1">
    <citation type="submission" date="2018-09" db="EMBL/GenBank/DDBJ databases">
        <title>Genome sequencing of Nocardioides immobilis CCTCC AB 2017083 for comparison to Nocardioides silvaticus.</title>
        <authorList>
            <person name="Li C."/>
            <person name="Wang G."/>
        </authorList>
    </citation>
    <scope>NUCLEOTIDE SEQUENCE [LARGE SCALE GENOMIC DNA]</scope>
    <source>
        <strain evidence="2 3">CCTCC AB 2017083</strain>
    </source>
</reference>
<comment type="caution">
    <text evidence="2">The sequence shown here is derived from an EMBL/GenBank/DDBJ whole genome shotgun (WGS) entry which is preliminary data.</text>
</comment>